<name>A0A2P2IIA1_RHIMU</name>
<dbReference type="EMBL" id="GGEC01000459">
    <property type="protein sequence ID" value="MBW80942.1"/>
    <property type="molecule type" value="Transcribed_RNA"/>
</dbReference>
<dbReference type="EMBL" id="GGEC01000460">
    <property type="protein sequence ID" value="MBW80943.1"/>
    <property type="molecule type" value="Transcribed_RNA"/>
</dbReference>
<organism evidence="1">
    <name type="scientific">Rhizophora mucronata</name>
    <name type="common">Asiatic mangrove</name>
    <dbReference type="NCBI Taxonomy" id="61149"/>
    <lineage>
        <taxon>Eukaryota</taxon>
        <taxon>Viridiplantae</taxon>
        <taxon>Streptophyta</taxon>
        <taxon>Embryophyta</taxon>
        <taxon>Tracheophyta</taxon>
        <taxon>Spermatophyta</taxon>
        <taxon>Magnoliopsida</taxon>
        <taxon>eudicotyledons</taxon>
        <taxon>Gunneridae</taxon>
        <taxon>Pentapetalae</taxon>
        <taxon>rosids</taxon>
        <taxon>fabids</taxon>
        <taxon>Malpighiales</taxon>
        <taxon>Rhizophoraceae</taxon>
        <taxon>Rhizophora</taxon>
    </lineage>
</organism>
<sequence length="64" mass="7483">MNNYSRHGTQTKYHPIETFHKAFILRWIFKKDLPLTNSKSIHVKTGSYFKIQNHIPVIGSVVTI</sequence>
<accession>A0A2P2IIA1</accession>
<reference evidence="1" key="1">
    <citation type="submission" date="2018-02" db="EMBL/GenBank/DDBJ databases">
        <title>Rhizophora mucronata_Transcriptome.</title>
        <authorList>
            <person name="Meera S.P."/>
            <person name="Sreeshan A."/>
            <person name="Augustine A."/>
        </authorList>
    </citation>
    <scope>NUCLEOTIDE SEQUENCE</scope>
    <source>
        <tissue evidence="1">Leaf</tissue>
    </source>
</reference>
<protein>
    <submittedName>
        <fullName evidence="1">Wound-induced basic protein</fullName>
    </submittedName>
</protein>
<proteinExistence type="predicted"/>
<dbReference type="AlphaFoldDB" id="A0A2P2IIA1"/>
<evidence type="ECO:0000313" key="1">
    <source>
        <dbReference type="EMBL" id="MBW80942.1"/>
    </source>
</evidence>